<organism evidence="2 3">
    <name type="scientific">Pleurodeles waltl</name>
    <name type="common">Iberian ribbed newt</name>
    <dbReference type="NCBI Taxonomy" id="8319"/>
    <lineage>
        <taxon>Eukaryota</taxon>
        <taxon>Metazoa</taxon>
        <taxon>Chordata</taxon>
        <taxon>Craniata</taxon>
        <taxon>Vertebrata</taxon>
        <taxon>Euteleostomi</taxon>
        <taxon>Amphibia</taxon>
        <taxon>Batrachia</taxon>
        <taxon>Caudata</taxon>
        <taxon>Salamandroidea</taxon>
        <taxon>Salamandridae</taxon>
        <taxon>Pleurodelinae</taxon>
        <taxon>Pleurodeles</taxon>
    </lineage>
</organism>
<dbReference type="EMBL" id="JANPWB010000011">
    <property type="protein sequence ID" value="KAJ1125891.1"/>
    <property type="molecule type" value="Genomic_DNA"/>
</dbReference>
<proteinExistence type="predicted"/>
<name>A0AAV7PES6_PLEWA</name>
<protein>
    <submittedName>
        <fullName evidence="2">Uncharacterized protein</fullName>
    </submittedName>
</protein>
<feature type="compositionally biased region" description="Basic and acidic residues" evidence="1">
    <location>
        <begin position="57"/>
        <end position="66"/>
    </location>
</feature>
<feature type="compositionally biased region" description="Low complexity" evidence="1">
    <location>
        <begin position="85"/>
        <end position="96"/>
    </location>
</feature>
<feature type="compositionally biased region" description="Basic and acidic residues" evidence="1">
    <location>
        <begin position="1"/>
        <end position="16"/>
    </location>
</feature>
<feature type="region of interest" description="Disordered" evidence="1">
    <location>
        <begin position="1"/>
        <end position="25"/>
    </location>
</feature>
<evidence type="ECO:0000313" key="3">
    <source>
        <dbReference type="Proteomes" id="UP001066276"/>
    </source>
</evidence>
<evidence type="ECO:0000256" key="1">
    <source>
        <dbReference type="SAM" id="MobiDB-lite"/>
    </source>
</evidence>
<sequence>MEDAKEGLRKEGEAADRMTLGGTKVEIRPAQRAAARPVLDEQRSLRGDNICGIPAKHGGEGVEDPARGANIEGEEEDWSEDCGCRQQSRSSLPQLSKVVADQVSVG</sequence>
<reference evidence="2" key="1">
    <citation type="journal article" date="2022" name="bioRxiv">
        <title>Sequencing and chromosome-scale assembly of the giantPleurodeles waltlgenome.</title>
        <authorList>
            <person name="Brown T."/>
            <person name="Elewa A."/>
            <person name="Iarovenko S."/>
            <person name="Subramanian E."/>
            <person name="Araus A.J."/>
            <person name="Petzold A."/>
            <person name="Susuki M."/>
            <person name="Suzuki K.-i.T."/>
            <person name="Hayashi T."/>
            <person name="Toyoda A."/>
            <person name="Oliveira C."/>
            <person name="Osipova E."/>
            <person name="Leigh N.D."/>
            <person name="Simon A."/>
            <person name="Yun M.H."/>
        </authorList>
    </citation>
    <scope>NUCLEOTIDE SEQUENCE</scope>
    <source>
        <strain evidence="2">20211129_DDA</strain>
        <tissue evidence="2">Liver</tissue>
    </source>
</reference>
<keyword evidence="3" id="KW-1185">Reference proteome</keyword>
<evidence type="ECO:0000313" key="2">
    <source>
        <dbReference type="EMBL" id="KAJ1125891.1"/>
    </source>
</evidence>
<comment type="caution">
    <text evidence="2">The sequence shown here is derived from an EMBL/GenBank/DDBJ whole genome shotgun (WGS) entry which is preliminary data.</text>
</comment>
<gene>
    <name evidence="2" type="ORF">NDU88_004306</name>
</gene>
<dbReference type="Proteomes" id="UP001066276">
    <property type="component" value="Chromosome 7"/>
</dbReference>
<dbReference type="AlphaFoldDB" id="A0AAV7PES6"/>
<accession>A0AAV7PES6</accession>
<feature type="region of interest" description="Disordered" evidence="1">
    <location>
        <begin position="48"/>
        <end position="106"/>
    </location>
</feature>